<evidence type="ECO:0000313" key="7">
    <source>
        <dbReference type="EMBL" id="HJB90212.1"/>
    </source>
</evidence>
<comment type="caution">
    <text evidence="7">The sequence shown here is derived from an EMBL/GenBank/DDBJ whole genome shotgun (WGS) entry which is preliminary data.</text>
</comment>
<keyword evidence="2 7" id="KW-0645">Protease</keyword>
<evidence type="ECO:0000256" key="1">
    <source>
        <dbReference type="ARBA" id="ARBA00022517"/>
    </source>
</evidence>
<dbReference type="PANTHER" id="PTHR39178:SF1">
    <property type="entry name" value="RIBOSOMAL-PROCESSING CYSTEINE PROTEASE PRP"/>
    <property type="match status" value="1"/>
</dbReference>
<keyword evidence="1" id="KW-0690">Ribosome biogenesis</keyword>
<evidence type="ECO:0000256" key="4">
    <source>
        <dbReference type="ARBA" id="ARBA00022807"/>
    </source>
</evidence>
<dbReference type="CDD" id="cd16332">
    <property type="entry name" value="Prp-like"/>
    <property type="match status" value="1"/>
</dbReference>
<organism evidence="7 8">
    <name type="scientific">Candidatus Eisenbergiella merdigallinarum</name>
    <dbReference type="NCBI Taxonomy" id="2838552"/>
    <lineage>
        <taxon>Bacteria</taxon>
        <taxon>Bacillati</taxon>
        <taxon>Bacillota</taxon>
        <taxon>Clostridia</taxon>
        <taxon>Lachnospirales</taxon>
        <taxon>Lachnospiraceae</taxon>
        <taxon>Eisenbergiella</taxon>
    </lineage>
</organism>
<evidence type="ECO:0000256" key="3">
    <source>
        <dbReference type="ARBA" id="ARBA00022801"/>
    </source>
</evidence>
<dbReference type="Pfam" id="PF04327">
    <property type="entry name" value="Peptidase_Prp"/>
    <property type="match status" value="1"/>
</dbReference>
<protein>
    <recommendedName>
        <fullName evidence="6">Ribosomal processing cysteine protease Prp</fullName>
    </recommendedName>
</protein>
<reference evidence="7" key="2">
    <citation type="submission" date="2021-04" db="EMBL/GenBank/DDBJ databases">
        <authorList>
            <person name="Gilroy R."/>
        </authorList>
    </citation>
    <scope>NUCLEOTIDE SEQUENCE</scope>
    <source>
        <strain evidence="7">USAMLcec3-2134</strain>
    </source>
</reference>
<dbReference type="Proteomes" id="UP000886883">
    <property type="component" value="Unassembled WGS sequence"/>
</dbReference>
<dbReference type="PANTHER" id="PTHR39178">
    <property type="entry name" value="HYPOTHETICAL RIBOSOME-ASSOCIATED PROTEIN"/>
    <property type="match status" value="1"/>
</dbReference>
<dbReference type="GO" id="GO:0042254">
    <property type="term" value="P:ribosome biogenesis"/>
    <property type="evidence" value="ECO:0007669"/>
    <property type="project" value="UniProtKB-KW"/>
</dbReference>
<name>A0A9D2MNV7_9FIRM</name>
<proteinExistence type="inferred from homology"/>
<evidence type="ECO:0000313" key="8">
    <source>
        <dbReference type="Proteomes" id="UP000886883"/>
    </source>
</evidence>
<keyword evidence="4" id="KW-0788">Thiol protease</keyword>
<sequence>MTKIVIRKTNGRYSGFSCSGHAGYAESGSDIVCAAVSVLVINTINAMEALAAEEMEVSTREEEGIIDVVFPAPPAEKGVLLMDAMVLGLQSIARQYGKKYLRLKIEEV</sequence>
<evidence type="ECO:0000256" key="2">
    <source>
        <dbReference type="ARBA" id="ARBA00022670"/>
    </source>
</evidence>
<comment type="similarity">
    <text evidence="5">Belongs to the Prp family.</text>
</comment>
<reference evidence="7" key="1">
    <citation type="journal article" date="2021" name="PeerJ">
        <title>Extensive microbial diversity within the chicken gut microbiome revealed by metagenomics and culture.</title>
        <authorList>
            <person name="Gilroy R."/>
            <person name="Ravi A."/>
            <person name="Getino M."/>
            <person name="Pursley I."/>
            <person name="Horton D.L."/>
            <person name="Alikhan N.F."/>
            <person name="Baker D."/>
            <person name="Gharbi K."/>
            <person name="Hall N."/>
            <person name="Watson M."/>
            <person name="Adriaenssens E.M."/>
            <person name="Foster-Nyarko E."/>
            <person name="Jarju S."/>
            <person name="Secka A."/>
            <person name="Antonio M."/>
            <person name="Oren A."/>
            <person name="Chaudhuri R.R."/>
            <person name="La Ragione R."/>
            <person name="Hildebrand F."/>
            <person name="Pallen M.J."/>
        </authorList>
    </citation>
    <scope>NUCLEOTIDE SEQUENCE</scope>
    <source>
        <strain evidence="7">USAMLcec3-2134</strain>
    </source>
</reference>
<evidence type="ECO:0000256" key="5">
    <source>
        <dbReference type="ARBA" id="ARBA00044503"/>
    </source>
</evidence>
<dbReference type="GO" id="GO:0006508">
    <property type="term" value="P:proteolysis"/>
    <property type="evidence" value="ECO:0007669"/>
    <property type="project" value="UniProtKB-KW"/>
</dbReference>
<dbReference type="EMBL" id="DWXE01000006">
    <property type="protein sequence ID" value="HJB90212.1"/>
    <property type="molecule type" value="Genomic_DNA"/>
</dbReference>
<dbReference type="InterPro" id="IPR036764">
    <property type="entry name" value="Peptidase_Prp_sf"/>
</dbReference>
<evidence type="ECO:0000256" key="6">
    <source>
        <dbReference type="ARBA" id="ARBA00044538"/>
    </source>
</evidence>
<dbReference type="SUPFAM" id="SSF118010">
    <property type="entry name" value="TM1457-like"/>
    <property type="match status" value="1"/>
</dbReference>
<accession>A0A9D2MNV7</accession>
<dbReference type="GO" id="GO:0008234">
    <property type="term" value="F:cysteine-type peptidase activity"/>
    <property type="evidence" value="ECO:0007669"/>
    <property type="project" value="UniProtKB-KW"/>
</dbReference>
<dbReference type="AlphaFoldDB" id="A0A9D2MNV7"/>
<keyword evidence="3" id="KW-0378">Hydrolase</keyword>
<dbReference type="Gene3D" id="3.30.70.1490">
    <property type="entry name" value="Cysteine protease Prp"/>
    <property type="match status" value="1"/>
</dbReference>
<dbReference type="InterPro" id="IPR007422">
    <property type="entry name" value="Peptidase_Prp"/>
</dbReference>
<gene>
    <name evidence="7" type="ORF">H9763_01960</name>
</gene>